<dbReference type="Proteomes" id="UP001165074">
    <property type="component" value="Unassembled WGS sequence"/>
</dbReference>
<dbReference type="AlphaFoldDB" id="A0A9W6RTW3"/>
<dbReference type="SUPFAM" id="SSF50475">
    <property type="entry name" value="FMN-binding split barrel"/>
    <property type="match status" value="1"/>
</dbReference>
<evidence type="ECO:0008006" key="3">
    <source>
        <dbReference type="Google" id="ProtNLM"/>
    </source>
</evidence>
<proteinExistence type="predicted"/>
<sequence length="158" mass="17011">MAEQPGDRLPSVLLRALDDAALEVTEQPAFLLVTTDENGAPRIGMVGAGELLVRDDRTLRVALWPGTHTARNLGRGGTALFGAVSPGSVVYVRLRPEPLDTPADLECFELTVTGVREDAHAGMAVTSGITFRAEHPGHEEAVATWRHRRALLTNARRA</sequence>
<evidence type="ECO:0000313" key="1">
    <source>
        <dbReference type="EMBL" id="GLY82496.1"/>
    </source>
</evidence>
<keyword evidence="2" id="KW-1185">Reference proteome</keyword>
<comment type="caution">
    <text evidence="1">The sequence shown here is derived from an EMBL/GenBank/DDBJ whole genome shotgun (WGS) entry which is preliminary data.</text>
</comment>
<organism evidence="1 2">
    <name type="scientific">Actinoallomurus iriomotensis</name>
    <dbReference type="NCBI Taxonomy" id="478107"/>
    <lineage>
        <taxon>Bacteria</taxon>
        <taxon>Bacillati</taxon>
        <taxon>Actinomycetota</taxon>
        <taxon>Actinomycetes</taxon>
        <taxon>Streptosporangiales</taxon>
        <taxon>Thermomonosporaceae</taxon>
        <taxon>Actinoallomurus</taxon>
    </lineage>
</organism>
<protein>
    <recommendedName>
        <fullName evidence="3">Pyridoxamine 5'-phosphate oxidase</fullName>
    </recommendedName>
</protein>
<dbReference type="Gene3D" id="2.30.110.10">
    <property type="entry name" value="Electron Transport, Fmn-binding Protein, Chain A"/>
    <property type="match status" value="1"/>
</dbReference>
<accession>A0A9W6RTW3</accession>
<dbReference type="EMBL" id="BSTK01000001">
    <property type="protein sequence ID" value="GLY82496.1"/>
    <property type="molecule type" value="Genomic_DNA"/>
</dbReference>
<gene>
    <name evidence="1" type="ORF">Airi02_004280</name>
</gene>
<name>A0A9W6RTW3_9ACTN</name>
<evidence type="ECO:0000313" key="2">
    <source>
        <dbReference type="Proteomes" id="UP001165074"/>
    </source>
</evidence>
<reference evidence="1" key="1">
    <citation type="submission" date="2023-03" db="EMBL/GenBank/DDBJ databases">
        <title>Actinoallomurus iriomotensis NBRC 103684.</title>
        <authorList>
            <person name="Ichikawa N."/>
            <person name="Sato H."/>
            <person name="Tonouchi N."/>
        </authorList>
    </citation>
    <scope>NUCLEOTIDE SEQUENCE</scope>
    <source>
        <strain evidence="1">NBRC 103684</strain>
    </source>
</reference>
<dbReference type="InterPro" id="IPR012349">
    <property type="entry name" value="Split_barrel_FMN-bd"/>
</dbReference>
<dbReference type="RefSeq" id="WP_285566201.1">
    <property type="nucleotide sequence ID" value="NZ_BSTK01000001.1"/>
</dbReference>